<dbReference type="PRINTS" id="PR00679">
    <property type="entry name" value="PROHIBITIN"/>
</dbReference>
<dbReference type="SUPFAM" id="SSF117892">
    <property type="entry name" value="Band 7/SPFH domain"/>
    <property type="match status" value="1"/>
</dbReference>
<dbReference type="Proteomes" id="UP000034681">
    <property type="component" value="Unassembled WGS sequence"/>
</dbReference>
<dbReference type="Gene3D" id="3.30.479.30">
    <property type="entry name" value="Band 7 domain"/>
    <property type="match status" value="1"/>
</dbReference>
<dbReference type="PANTHER" id="PTHR42911">
    <property type="entry name" value="MODULATOR OF FTSH PROTEASE HFLC"/>
    <property type="match status" value="1"/>
</dbReference>
<dbReference type="CDD" id="cd03401">
    <property type="entry name" value="SPFH_prohibitin"/>
    <property type="match status" value="1"/>
</dbReference>
<dbReference type="SMART" id="SM00244">
    <property type="entry name" value="PHB"/>
    <property type="match status" value="1"/>
</dbReference>
<proteinExistence type="predicted"/>
<dbReference type="eggNOG" id="COG0330">
    <property type="taxonomic scope" value="Bacteria"/>
</dbReference>
<keyword evidence="4" id="KW-1185">Reference proteome</keyword>
<evidence type="ECO:0000256" key="1">
    <source>
        <dbReference type="SAM" id="Coils"/>
    </source>
</evidence>
<sequence>MRQQNGELLIIGGLVIAGLVVVGSFSSSAFEIVSEGTEGVRIFNGKAGQVVNPGFHFKTPVLADIIQFDTTVQTYDPPPIRIPTQEQAGIELDAAVIWRMTPGASPMVYRNYQTLDRLAQATIHRELPTAINSVTAQYPFSDLTSRRSAIQAEIETQLREQLLEIDAPVSDVNVNLQNFIFPEAITQAIQQKLEQEQLTQKAQLELQRVKAEAEAKVATAEGEARANRALSTAITPQLLELRKLEVQQQTINKWNGVMPVYMGSGQELITLPQPTPSN</sequence>
<comment type="caution">
    <text evidence="3">The sequence shown here is derived from an EMBL/GenBank/DDBJ whole genome shotgun (WGS) entry which is preliminary data.</text>
</comment>
<dbReference type="Pfam" id="PF01145">
    <property type="entry name" value="Band_7"/>
    <property type="match status" value="1"/>
</dbReference>
<dbReference type="AlphaFoldDB" id="A0A0M2PUJ8"/>
<accession>A0A0M2PUJ8</accession>
<evidence type="ECO:0000313" key="3">
    <source>
        <dbReference type="EMBL" id="KKI99794.1"/>
    </source>
</evidence>
<dbReference type="PANTHER" id="PTHR42911:SF2">
    <property type="entry name" value="PROHIBITIN FAMILY PROTEIN"/>
    <property type="match status" value="1"/>
</dbReference>
<protein>
    <recommendedName>
        <fullName evidence="2">Band 7 domain-containing protein</fullName>
    </recommendedName>
</protein>
<dbReference type="OrthoDB" id="581469at2"/>
<dbReference type="InterPro" id="IPR036013">
    <property type="entry name" value="Band_7/SPFH_dom_sf"/>
</dbReference>
<dbReference type="STRING" id="317619.GCA_000332315_00345"/>
<gene>
    <name evidence="3" type="ORF">PROH_08005</name>
</gene>
<name>A0A0M2PUJ8_PROHO</name>
<feature type="domain" description="Band 7" evidence="2">
    <location>
        <begin position="28"/>
        <end position="193"/>
    </location>
</feature>
<evidence type="ECO:0000259" key="2">
    <source>
        <dbReference type="SMART" id="SM00244"/>
    </source>
</evidence>
<dbReference type="RefSeq" id="WP_017711027.1">
    <property type="nucleotide sequence ID" value="NZ_KB235933.1"/>
</dbReference>
<evidence type="ECO:0000313" key="4">
    <source>
        <dbReference type="Proteomes" id="UP000034681"/>
    </source>
</evidence>
<dbReference type="InterPro" id="IPR001107">
    <property type="entry name" value="Band_7"/>
</dbReference>
<feature type="coiled-coil region" evidence="1">
    <location>
        <begin position="192"/>
        <end position="223"/>
    </location>
</feature>
<dbReference type="InterPro" id="IPR000163">
    <property type="entry name" value="Prohibitin"/>
</dbReference>
<keyword evidence="1" id="KW-0175">Coiled coil</keyword>
<dbReference type="GO" id="GO:0016020">
    <property type="term" value="C:membrane"/>
    <property type="evidence" value="ECO:0007669"/>
    <property type="project" value="InterPro"/>
</dbReference>
<organism evidence="3 4">
    <name type="scientific">Prochlorothrix hollandica PCC 9006 = CALU 1027</name>
    <dbReference type="NCBI Taxonomy" id="317619"/>
    <lineage>
        <taxon>Bacteria</taxon>
        <taxon>Bacillati</taxon>
        <taxon>Cyanobacteriota</taxon>
        <taxon>Cyanophyceae</taxon>
        <taxon>Prochlorotrichales</taxon>
        <taxon>Prochlorotrichaceae</taxon>
        <taxon>Prochlorothrix</taxon>
    </lineage>
</organism>
<dbReference type="EMBL" id="AJTX02000004">
    <property type="protein sequence ID" value="KKI99794.1"/>
    <property type="molecule type" value="Genomic_DNA"/>
</dbReference>
<reference evidence="3" key="1">
    <citation type="submission" date="2012-04" db="EMBL/GenBank/DDBJ databases">
        <authorList>
            <person name="Borisov I.G."/>
            <person name="Ivanikova N.V."/>
            <person name="Pinevich A.V."/>
        </authorList>
    </citation>
    <scope>NUCLEOTIDE SEQUENCE</scope>
    <source>
        <strain evidence="3">CALU 1027</strain>
    </source>
</reference>